<proteinExistence type="predicted"/>
<sequence length="154" mass="17316">MYEEMDIGSENPTETREQQAIHVVESVWARGKNEEAWKEFKQQHKLSEIRGLVKEQWRVSKPDLANHLRSDLPDIHKRLPEKICKAIIGGDSSTLVCSDNPIDGGSSTSLLSVNPKANEIVAKFWVDLCQKSTATNLDHSVDFQKIVSIESSES</sequence>
<protein>
    <submittedName>
        <fullName evidence="1">Uncharacterized protein</fullName>
    </submittedName>
</protein>
<reference evidence="1 2" key="1">
    <citation type="submission" date="2016-09" db="EMBL/GenBank/DDBJ databases">
        <title>Extensive genetic diversity and differential bi-allelic expression allows diatom success in the polar Southern Ocean.</title>
        <authorList>
            <consortium name="DOE Joint Genome Institute"/>
            <person name="Mock T."/>
            <person name="Otillar R.P."/>
            <person name="Strauss J."/>
            <person name="Dupont C."/>
            <person name="Frickenhaus S."/>
            <person name="Maumus F."/>
            <person name="Mcmullan M."/>
            <person name="Sanges R."/>
            <person name="Schmutz J."/>
            <person name="Toseland A."/>
            <person name="Valas R."/>
            <person name="Veluchamy A."/>
            <person name="Ward B.J."/>
            <person name="Allen A."/>
            <person name="Barry K."/>
            <person name="Falciatore A."/>
            <person name="Ferrante M."/>
            <person name="Fortunato A.E."/>
            <person name="Gloeckner G."/>
            <person name="Gruber A."/>
            <person name="Hipkin R."/>
            <person name="Janech M."/>
            <person name="Kroth P."/>
            <person name="Leese F."/>
            <person name="Lindquist E."/>
            <person name="Lyon B.R."/>
            <person name="Martin J."/>
            <person name="Mayer C."/>
            <person name="Parker M."/>
            <person name="Quesneville H."/>
            <person name="Raymond J."/>
            <person name="Uhlig C."/>
            <person name="Valentin K.U."/>
            <person name="Worden A.Z."/>
            <person name="Armbrust E.V."/>
            <person name="Bowler C."/>
            <person name="Green B."/>
            <person name="Moulton V."/>
            <person name="Van Oosterhout C."/>
            <person name="Grigoriev I."/>
        </authorList>
    </citation>
    <scope>NUCLEOTIDE SEQUENCE [LARGE SCALE GENOMIC DNA]</scope>
    <source>
        <strain evidence="1 2">CCMP1102</strain>
    </source>
</reference>
<keyword evidence="2" id="KW-1185">Reference proteome</keyword>
<dbReference type="InParanoid" id="A0A1E7FU88"/>
<name>A0A1E7FU88_9STRA</name>
<dbReference type="Proteomes" id="UP000095751">
    <property type="component" value="Unassembled WGS sequence"/>
</dbReference>
<dbReference type="AlphaFoldDB" id="A0A1E7FU88"/>
<dbReference type="KEGG" id="fcy:FRACYDRAFT_231837"/>
<dbReference type="EMBL" id="KV784353">
    <property type="protein sequence ID" value="OEU21694.1"/>
    <property type="molecule type" value="Genomic_DNA"/>
</dbReference>
<gene>
    <name evidence="1" type="ORF">FRACYDRAFT_231837</name>
</gene>
<evidence type="ECO:0000313" key="1">
    <source>
        <dbReference type="EMBL" id="OEU21694.1"/>
    </source>
</evidence>
<accession>A0A1E7FU88</accession>
<organism evidence="1 2">
    <name type="scientific">Fragilariopsis cylindrus CCMP1102</name>
    <dbReference type="NCBI Taxonomy" id="635003"/>
    <lineage>
        <taxon>Eukaryota</taxon>
        <taxon>Sar</taxon>
        <taxon>Stramenopiles</taxon>
        <taxon>Ochrophyta</taxon>
        <taxon>Bacillariophyta</taxon>
        <taxon>Bacillariophyceae</taxon>
        <taxon>Bacillariophycidae</taxon>
        <taxon>Bacillariales</taxon>
        <taxon>Bacillariaceae</taxon>
        <taxon>Fragilariopsis</taxon>
    </lineage>
</organism>
<evidence type="ECO:0000313" key="2">
    <source>
        <dbReference type="Proteomes" id="UP000095751"/>
    </source>
</evidence>